<dbReference type="Proteomes" id="UP000680656">
    <property type="component" value="Chromosome"/>
</dbReference>
<evidence type="ECO:0000256" key="1">
    <source>
        <dbReference type="ARBA" id="ARBA00001947"/>
    </source>
</evidence>
<dbReference type="EC" id="3.5.2.3" evidence="5"/>
<dbReference type="EMBL" id="CP075546">
    <property type="protein sequence ID" value="QVV90622.1"/>
    <property type="molecule type" value="Genomic_DNA"/>
</dbReference>
<protein>
    <submittedName>
        <fullName evidence="5">Dihydroorotase</fullName>
        <ecNumber evidence="5">3.5.2.3</ecNumber>
    </submittedName>
</protein>
<dbReference type="InterPro" id="IPR032466">
    <property type="entry name" value="Metal_Hydrolase"/>
</dbReference>
<dbReference type="Pfam" id="PF01979">
    <property type="entry name" value="Amidohydro_1"/>
    <property type="match status" value="1"/>
</dbReference>
<dbReference type="KEGG" id="mrtj:KHC33_11545"/>
<evidence type="ECO:0000256" key="3">
    <source>
        <dbReference type="ARBA" id="ARBA00022801"/>
    </source>
</evidence>
<dbReference type="InterPro" id="IPR002195">
    <property type="entry name" value="Dihydroorotase_CS"/>
</dbReference>
<evidence type="ECO:0000256" key="2">
    <source>
        <dbReference type="ARBA" id="ARBA00022723"/>
    </source>
</evidence>
<name>A0A8E7AZB8_9EURY</name>
<reference evidence="5 6" key="1">
    <citation type="submission" date="2021-05" db="EMBL/GenBank/DDBJ databases">
        <title>A novel Methanospirillum isolate from a pyrite-forming mixed culture.</title>
        <authorList>
            <person name="Bunk B."/>
            <person name="Sproer C."/>
            <person name="Spring S."/>
            <person name="Pester M."/>
        </authorList>
    </citation>
    <scope>NUCLEOTIDE SEQUENCE [LARGE SCALE GENOMIC DNA]</scope>
    <source>
        <strain evidence="5 6">J.3.6.1-F.2.7.3</strain>
    </source>
</reference>
<dbReference type="InterPro" id="IPR011059">
    <property type="entry name" value="Metal-dep_hydrolase_composite"/>
</dbReference>
<dbReference type="GO" id="GO:0006145">
    <property type="term" value="P:purine nucleobase catabolic process"/>
    <property type="evidence" value="ECO:0007669"/>
    <property type="project" value="TreeGrafter"/>
</dbReference>
<dbReference type="PROSITE" id="PS00483">
    <property type="entry name" value="DIHYDROOROTASE_2"/>
    <property type="match status" value="1"/>
</dbReference>
<keyword evidence="3 5" id="KW-0378">Hydrolase</keyword>
<accession>A0A8E7AZB8</accession>
<dbReference type="InterPro" id="IPR050138">
    <property type="entry name" value="DHOase/Allantoinase_Hydrolase"/>
</dbReference>
<keyword evidence="6" id="KW-1185">Reference proteome</keyword>
<gene>
    <name evidence="5" type="primary">pyrC</name>
    <name evidence="5" type="ORF">KHC33_11545</name>
</gene>
<dbReference type="PANTHER" id="PTHR43668:SF2">
    <property type="entry name" value="ALLANTOINASE"/>
    <property type="match status" value="1"/>
</dbReference>
<dbReference type="AlphaFoldDB" id="A0A8E7AZB8"/>
<dbReference type="PANTHER" id="PTHR43668">
    <property type="entry name" value="ALLANTOINASE"/>
    <property type="match status" value="1"/>
</dbReference>
<proteinExistence type="predicted"/>
<dbReference type="SUPFAM" id="SSF51556">
    <property type="entry name" value="Metallo-dependent hydrolases"/>
    <property type="match status" value="1"/>
</dbReference>
<dbReference type="GO" id="GO:0004151">
    <property type="term" value="F:dihydroorotase activity"/>
    <property type="evidence" value="ECO:0007669"/>
    <property type="project" value="UniProtKB-EC"/>
</dbReference>
<comment type="cofactor">
    <cofactor evidence="1">
        <name>Zn(2+)</name>
        <dbReference type="ChEBI" id="CHEBI:29105"/>
    </cofactor>
</comment>
<dbReference type="InterPro" id="IPR006680">
    <property type="entry name" value="Amidohydro-rel"/>
</dbReference>
<dbReference type="GO" id="GO:0046872">
    <property type="term" value="F:metal ion binding"/>
    <property type="evidence" value="ECO:0007669"/>
    <property type="project" value="UniProtKB-KW"/>
</dbReference>
<dbReference type="SUPFAM" id="SSF51338">
    <property type="entry name" value="Composite domain of metallo-dependent hydrolases"/>
    <property type="match status" value="1"/>
</dbReference>
<keyword evidence="2" id="KW-0479">Metal-binding</keyword>
<evidence type="ECO:0000313" key="5">
    <source>
        <dbReference type="EMBL" id="QVV90622.1"/>
    </source>
</evidence>
<dbReference type="GO" id="GO:0005737">
    <property type="term" value="C:cytoplasm"/>
    <property type="evidence" value="ECO:0007669"/>
    <property type="project" value="TreeGrafter"/>
</dbReference>
<evidence type="ECO:0000259" key="4">
    <source>
        <dbReference type="Pfam" id="PF01979"/>
    </source>
</evidence>
<dbReference type="Gene3D" id="3.20.20.140">
    <property type="entry name" value="Metal-dependent hydrolases"/>
    <property type="match status" value="1"/>
</dbReference>
<feature type="domain" description="Amidohydrolase-related" evidence="4">
    <location>
        <begin position="50"/>
        <end position="363"/>
    </location>
</feature>
<sequence>MMGDQQETLILRDVLIPGGRVADITIRDGLVLHTGAADRGDVEIFCQDTTVLPAGTDLHVHMRDGVQKLKETWESGTKSAIAGGVTAVVDQPNTIPPLISPALVRDRVFLAASQAYCRFAINGAVTGDSDLTGMYRAGVFAFGETFAGPSSYGEAVDFEVLSKTMKQISSWNGIMTIHAEQVTEGTDDSLTRHDALRSVSGEVQTVQDVLNLNSSQCNLHFCHLSSAQAIQSVPVGTATVEVTPHHLFLSKDTFSPDDPRGKVNPPLRSEKTRKEVFSCWDRIDVIGSDHAPHSIEDKDQSFEKAPSGIPGVETMIPLLMGWMVEKKITIPEIIQKTSTNPSEMLGLSPAGFLPGNRADFAIFPEEYTTIHADSLHSRAKWTPFEGMKAIFPEITILGGAIVFDGGEFIRPDLSSSRCDIHQTSLADDPGLSLWIPGRGYTLEKPI</sequence>
<organism evidence="5 6">
    <name type="scientific">Methanospirillum purgamenti</name>
    <dbReference type="NCBI Taxonomy" id="2834276"/>
    <lineage>
        <taxon>Archaea</taxon>
        <taxon>Methanobacteriati</taxon>
        <taxon>Methanobacteriota</taxon>
        <taxon>Stenosarchaea group</taxon>
        <taxon>Methanomicrobia</taxon>
        <taxon>Methanomicrobiales</taxon>
        <taxon>Methanospirillaceae</taxon>
        <taxon>Methanospirillum</taxon>
    </lineage>
</organism>
<dbReference type="GO" id="GO:0004038">
    <property type="term" value="F:allantoinase activity"/>
    <property type="evidence" value="ECO:0007669"/>
    <property type="project" value="TreeGrafter"/>
</dbReference>
<dbReference type="NCBIfam" id="TIGR00857">
    <property type="entry name" value="pyrC_multi"/>
    <property type="match status" value="1"/>
</dbReference>
<evidence type="ECO:0000313" key="6">
    <source>
        <dbReference type="Proteomes" id="UP000680656"/>
    </source>
</evidence>